<organism evidence="1 2">
    <name type="scientific">Roridomyces roridus</name>
    <dbReference type="NCBI Taxonomy" id="1738132"/>
    <lineage>
        <taxon>Eukaryota</taxon>
        <taxon>Fungi</taxon>
        <taxon>Dikarya</taxon>
        <taxon>Basidiomycota</taxon>
        <taxon>Agaricomycotina</taxon>
        <taxon>Agaricomycetes</taxon>
        <taxon>Agaricomycetidae</taxon>
        <taxon>Agaricales</taxon>
        <taxon>Marasmiineae</taxon>
        <taxon>Mycenaceae</taxon>
        <taxon>Roridomyces</taxon>
    </lineage>
</organism>
<name>A0AAD7C2M9_9AGAR</name>
<comment type="caution">
    <text evidence="1">The sequence shown here is derived from an EMBL/GenBank/DDBJ whole genome shotgun (WGS) entry which is preliminary data.</text>
</comment>
<dbReference type="Proteomes" id="UP001221142">
    <property type="component" value="Unassembled WGS sequence"/>
</dbReference>
<reference evidence="1" key="1">
    <citation type="submission" date="2023-03" db="EMBL/GenBank/DDBJ databases">
        <title>Massive genome expansion in bonnet fungi (Mycena s.s.) driven by repeated elements and novel gene families across ecological guilds.</title>
        <authorList>
            <consortium name="Lawrence Berkeley National Laboratory"/>
            <person name="Harder C.B."/>
            <person name="Miyauchi S."/>
            <person name="Viragh M."/>
            <person name="Kuo A."/>
            <person name="Thoen E."/>
            <person name="Andreopoulos B."/>
            <person name="Lu D."/>
            <person name="Skrede I."/>
            <person name="Drula E."/>
            <person name="Henrissat B."/>
            <person name="Morin E."/>
            <person name="Kohler A."/>
            <person name="Barry K."/>
            <person name="LaButti K."/>
            <person name="Morin E."/>
            <person name="Salamov A."/>
            <person name="Lipzen A."/>
            <person name="Mereny Z."/>
            <person name="Hegedus B."/>
            <person name="Baldrian P."/>
            <person name="Stursova M."/>
            <person name="Weitz H."/>
            <person name="Taylor A."/>
            <person name="Grigoriev I.V."/>
            <person name="Nagy L.G."/>
            <person name="Martin F."/>
            <person name="Kauserud H."/>
        </authorList>
    </citation>
    <scope>NUCLEOTIDE SEQUENCE</scope>
    <source>
        <strain evidence="1">9284</strain>
    </source>
</reference>
<dbReference type="AlphaFoldDB" id="A0AAD7C2M9"/>
<evidence type="ECO:0000313" key="1">
    <source>
        <dbReference type="EMBL" id="KAJ7636264.1"/>
    </source>
</evidence>
<evidence type="ECO:0000313" key="2">
    <source>
        <dbReference type="Proteomes" id="UP001221142"/>
    </source>
</evidence>
<accession>A0AAD7C2M9</accession>
<sequence length="248" mass="26540">MPQERAGPSLTRTLKRGFKASDVSARAPQALDGALTNAQRLARGLPLLKPRPRKLRAISKSTPSAPRSGPRGWWFKQSMFYGKFEGFTQTQSDGTALVVSFSYTPGSTSHFPMLASTTAYGQYPYMAAIISVNSESNDLSSTSTNFAYFGKSGYVPEGPPVAGAPSSHGDAMLNTHLGVETALWSYDPITRGLTPTWINSNGDSISPTIFWNYWAASFYISGASSSNVFPGGGIPMTFTCVDPVPISG</sequence>
<dbReference type="EMBL" id="JARKIF010000006">
    <property type="protein sequence ID" value="KAJ7636264.1"/>
    <property type="molecule type" value="Genomic_DNA"/>
</dbReference>
<keyword evidence="2" id="KW-1185">Reference proteome</keyword>
<proteinExistence type="predicted"/>
<gene>
    <name evidence="1" type="ORF">FB45DRAFT_864326</name>
</gene>
<protein>
    <submittedName>
        <fullName evidence="1">Uncharacterized protein</fullName>
    </submittedName>
</protein>